<dbReference type="GO" id="GO:0031419">
    <property type="term" value="F:cobalamin binding"/>
    <property type="evidence" value="ECO:0007669"/>
    <property type="project" value="InterPro"/>
</dbReference>
<protein>
    <submittedName>
        <fullName evidence="6">Cobalamin-binding protein</fullName>
    </submittedName>
</protein>
<dbReference type="PANTHER" id="PTHR45833">
    <property type="entry name" value="METHIONINE SYNTHASE"/>
    <property type="match status" value="1"/>
</dbReference>
<evidence type="ECO:0000313" key="6">
    <source>
        <dbReference type="EMBL" id="HGU15196.1"/>
    </source>
</evidence>
<dbReference type="CDD" id="cd02070">
    <property type="entry name" value="corrinoid_protein_B12-BD"/>
    <property type="match status" value="1"/>
</dbReference>
<dbReference type="Pfam" id="PF02310">
    <property type="entry name" value="B12-binding"/>
    <property type="match status" value="1"/>
</dbReference>
<dbReference type="InterPro" id="IPR036724">
    <property type="entry name" value="Cobalamin-bd_sf"/>
</dbReference>
<dbReference type="GO" id="GO:0050667">
    <property type="term" value="P:homocysteine metabolic process"/>
    <property type="evidence" value="ECO:0007669"/>
    <property type="project" value="TreeGrafter"/>
</dbReference>
<dbReference type="AlphaFoldDB" id="A0A7V4JP87"/>
<dbReference type="InterPro" id="IPR003759">
    <property type="entry name" value="Cbl-bd_cap"/>
</dbReference>
<dbReference type="Gene3D" id="3.40.50.280">
    <property type="entry name" value="Cobalamin-binding domain"/>
    <property type="match status" value="1"/>
</dbReference>
<dbReference type="GO" id="GO:0046653">
    <property type="term" value="P:tetrahydrofolate metabolic process"/>
    <property type="evidence" value="ECO:0007669"/>
    <property type="project" value="TreeGrafter"/>
</dbReference>
<organism evidence="6">
    <name type="scientific">Thermodesulfobacterium geofontis</name>
    <dbReference type="NCBI Taxonomy" id="1295609"/>
    <lineage>
        <taxon>Bacteria</taxon>
        <taxon>Pseudomonadati</taxon>
        <taxon>Thermodesulfobacteriota</taxon>
        <taxon>Thermodesulfobacteria</taxon>
        <taxon>Thermodesulfobacteriales</taxon>
        <taxon>Thermodesulfobacteriaceae</taxon>
        <taxon>Thermodesulfobacterium</taxon>
    </lineage>
</organism>
<name>A0A7V4JP87_9BACT</name>
<feature type="domain" description="B12-binding N-terminal" evidence="5">
    <location>
        <begin position="1"/>
        <end position="94"/>
    </location>
</feature>
<dbReference type="PROSITE" id="PS51337">
    <property type="entry name" value="B12_BINDING_NTER"/>
    <property type="match status" value="1"/>
</dbReference>
<dbReference type="Gene3D" id="1.10.1240.10">
    <property type="entry name" value="Methionine synthase domain"/>
    <property type="match status" value="1"/>
</dbReference>
<dbReference type="InterPro" id="IPR050554">
    <property type="entry name" value="Met_Synthase/Corrinoid"/>
</dbReference>
<gene>
    <name evidence="6" type="ORF">ENU91_00820</name>
</gene>
<dbReference type="SMART" id="SM01018">
    <property type="entry name" value="B12-binding_2"/>
    <property type="match status" value="1"/>
</dbReference>
<dbReference type="InterPro" id="IPR006158">
    <property type="entry name" value="Cobalamin-bd"/>
</dbReference>
<dbReference type="Pfam" id="PF02607">
    <property type="entry name" value="B12-binding_2"/>
    <property type="match status" value="1"/>
</dbReference>
<dbReference type="EMBL" id="DTEI01000018">
    <property type="protein sequence ID" value="HGU15196.1"/>
    <property type="molecule type" value="Genomic_DNA"/>
</dbReference>
<comment type="caution">
    <text evidence="6">The sequence shown here is derived from an EMBL/GenBank/DDBJ whole genome shotgun (WGS) entry which is preliminary data.</text>
</comment>
<proteinExistence type="inferred from homology"/>
<comment type="similarity">
    <text evidence="1">Belongs to the methylamine corrinoid protein family.</text>
</comment>
<dbReference type="InterPro" id="IPR036594">
    <property type="entry name" value="Meth_synthase_dom"/>
</dbReference>
<dbReference type="SUPFAM" id="SSF52242">
    <property type="entry name" value="Cobalamin (vitamin B12)-binding domain"/>
    <property type="match status" value="1"/>
</dbReference>
<dbReference type="FunFam" id="3.40.50.280:FF:000003">
    <property type="entry name" value="Dimethylamine methyltransferase corrinoid protein"/>
    <property type="match status" value="1"/>
</dbReference>
<evidence type="ECO:0000256" key="2">
    <source>
        <dbReference type="ARBA" id="ARBA00022723"/>
    </source>
</evidence>
<keyword evidence="3" id="KW-0170">Cobalt</keyword>
<evidence type="ECO:0000256" key="3">
    <source>
        <dbReference type="ARBA" id="ARBA00023285"/>
    </source>
</evidence>
<dbReference type="GO" id="GO:0046872">
    <property type="term" value="F:metal ion binding"/>
    <property type="evidence" value="ECO:0007669"/>
    <property type="project" value="UniProtKB-KW"/>
</dbReference>
<reference evidence="6" key="1">
    <citation type="journal article" date="2020" name="mSystems">
        <title>Genome- and Community-Level Interaction Insights into Carbon Utilization and Element Cycling Functions of Hydrothermarchaeota in Hydrothermal Sediment.</title>
        <authorList>
            <person name="Zhou Z."/>
            <person name="Liu Y."/>
            <person name="Xu W."/>
            <person name="Pan J."/>
            <person name="Luo Z.H."/>
            <person name="Li M."/>
        </authorList>
    </citation>
    <scope>NUCLEOTIDE SEQUENCE [LARGE SCALE GENOMIC DNA]</scope>
    <source>
        <strain evidence="6">SpSt-711</strain>
    </source>
</reference>
<dbReference type="GO" id="GO:0005829">
    <property type="term" value="C:cytosol"/>
    <property type="evidence" value="ECO:0007669"/>
    <property type="project" value="TreeGrafter"/>
</dbReference>
<feature type="domain" description="B12-binding" evidence="4">
    <location>
        <begin position="94"/>
        <end position="222"/>
    </location>
</feature>
<dbReference type="PANTHER" id="PTHR45833:SF1">
    <property type="entry name" value="METHIONINE SYNTHASE"/>
    <property type="match status" value="1"/>
</dbReference>
<dbReference type="PROSITE" id="PS51332">
    <property type="entry name" value="B12_BINDING"/>
    <property type="match status" value="1"/>
</dbReference>
<evidence type="ECO:0000259" key="5">
    <source>
        <dbReference type="PROSITE" id="PS51337"/>
    </source>
</evidence>
<evidence type="ECO:0000256" key="1">
    <source>
        <dbReference type="ARBA" id="ARBA00010854"/>
    </source>
</evidence>
<evidence type="ECO:0000259" key="4">
    <source>
        <dbReference type="PROSITE" id="PS51332"/>
    </source>
</evidence>
<dbReference type="GO" id="GO:0008705">
    <property type="term" value="F:methionine synthase activity"/>
    <property type="evidence" value="ECO:0007669"/>
    <property type="project" value="TreeGrafter"/>
</dbReference>
<accession>A0A7V4JP87</accession>
<sequence>MKPTNWKIYTEKLSKAIVELNDIEIKKLAKEAIDAGVPAQVAILEGLAKGMEIVGEKYEKKEYFLADLIMAAEIMKDAMEVLEPHLKAEKVPKAGTVVIGTVSGDLHDIGKNTVIAMLRSAGFEVHDLGIDVPVEVFVQKVKEIKPHILAMSALLLSTMPMMKEVIDALNKEGLRKNIKVLVGGRPVTPEYAKMIGADAYAKDCVEAVKKAYDLMKEVRLKK</sequence>
<dbReference type="SUPFAM" id="SSF47644">
    <property type="entry name" value="Methionine synthase domain"/>
    <property type="match status" value="1"/>
</dbReference>
<keyword evidence="2" id="KW-0479">Metal-binding</keyword>